<evidence type="ECO:0000256" key="4">
    <source>
        <dbReference type="SAM" id="MobiDB-lite"/>
    </source>
</evidence>
<dbReference type="Gene3D" id="3.90.1720.30">
    <property type="entry name" value="PPPDE domains"/>
    <property type="match status" value="1"/>
</dbReference>
<evidence type="ECO:0000313" key="7">
    <source>
        <dbReference type="Proteomes" id="UP000674318"/>
    </source>
</evidence>
<dbReference type="KEGG" id="phet:94292940"/>
<proteinExistence type="inferred from homology"/>
<dbReference type="Proteomes" id="UP000674318">
    <property type="component" value="Unassembled WGS sequence"/>
</dbReference>
<evidence type="ECO:0000256" key="1">
    <source>
        <dbReference type="ARBA" id="ARBA00008140"/>
    </source>
</evidence>
<dbReference type="Pfam" id="PF05903">
    <property type="entry name" value="Peptidase_C97"/>
    <property type="match status" value="1"/>
</dbReference>
<keyword evidence="3" id="KW-0378">Hydrolase</keyword>
<dbReference type="GO" id="GO:0101005">
    <property type="term" value="F:deubiquitinase activity"/>
    <property type="evidence" value="ECO:0007669"/>
    <property type="project" value="TreeGrafter"/>
</dbReference>
<dbReference type="AlphaFoldDB" id="A0A837AY95"/>
<evidence type="ECO:0000313" key="6">
    <source>
        <dbReference type="EMBL" id="KAG5510618.1"/>
    </source>
</evidence>
<keyword evidence="2" id="KW-0645">Protease</keyword>
<dbReference type="PROSITE" id="PS51858">
    <property type="entry name" value="PPPDE"/>
    <property type="match status" value="1"/>
</dbReference>
<feature type="compositionally biased region" description="Polar residues" evidence="4">
    <location>
        <begin position="1"/>
        <end position="17"/>
    </location>
</feature>
<organism evidence="6 7">
    <name type="scientific">Porcisia hertigi</name>
    <dbReference type="NCBI Taxonomy" id="2761500"/>
    <lineage>
        <taxon>Eukaryota</taxon>
        <taxon>Discoba</taxon>
        <taxon>Euglenozoa</taxon>
        <taxon>Kinetoplastea</taxon>
        <taxon>Metakinetoplastina</taxon>
        <taxon>Trypanosomatida</taxon>
        <taxon>Trypanosomatidae</taxon>
        <taxon>Leishmaniinae</taxon>
        <taxon>Porcisia</taxon>
    </lineage>
</organism>
<evidence type="ECO:0000259" key="5">
    <source>
        <dbReference type="PROSITE" id="PS51858"/>
    </source>
</evidence>
<feature type="region of interest" description="Disordered" evidence="4">
    <location>
        <begin position="1"/>
        <end position="29"/>
    </location>
</feature>
<gene>
    <name evidence="6" type="ORF">JKF63_06916</name>
</gene>
<dbReference type="InterPro" id="IPR008580">
    <property type="entry name" value="PPPDE_dom"/>
</dbReference>
<dbReference type="SMART" id="SM01179">
    <property type="entry name" value="DUF862"/>
    <property type="match status" value="1"/>
</dbReference>
<dbReference type="GeneID" id="94292940"/>
<dbReference type="PANTHER" id="PTHR12378">
    <property type="entry name" value="DESUMOYLATING ISOPEPTIDASE"/>
    <property type="match status" value="1"/>
</dbReference>
<dbReference type="GO" id="GO:0006508">
    <property type="term" value="P:proteolysis"/>
    <property type="evidence" value="ECO:0007669"/>
    <property type="project" value="UniProtKB-KW"/>
</dbReference>
<accession>A0A837AY95</accession>
<sequence>MSLSQSGTATLPASQSEGDGLSDTYATSTGADSEALQPNAVFVNVYDVINFNSLFWSIGFGVHHAGIQVYGKEYQYGGCDEGSGIGVVEPLHALPHTFREQFYLGQTELSALAVQELVANLRQCDTWLGSKYHLVKHNCVHFARALCEALLPPARRVAQMRTAPPFIYKSAYTEEVEVDGQRYTVPVLIPPHVDRLGNYAAAYLPDWALVKLDSSCQPSLPDIA</sequence>
<comment type="similarity">
    <text evidence="1">Belongs to the DeSI family.</text>
</comment>
<reference evidence="6 7" key="1">
    <citation type="submission" date="2021-02" db="EMBL/GenBank/DDBJ databases">
        <title>Porcisia hertigi Genome sequencing and assembly.</title>
        <authorList>
            <person name="Almutairi H."/>
            <person name="Gatherer D."/>
        </authorList>
    </citation>
    <scope>NUCLEOTIDE SEQUENCE [LARGE SCALE GENOMIC DNA]</scope>
    <source>
        <strain evidence="6 7">C119</strain>
    </source>
</reference>
<dbReference type="PANTHER" id="PTHR12378:SF80">
    <property type="entry name" value="IP06716P-RELATED"/>
    <property type="match status" value="1"/>
</dbReference>
<name>A0A837AY95_9TRYP</name>
<dbReference type="EMBL" id="JAFJZO010000009">
    <property type="protein sequence ID" value="KAG5510618.1"/>
    <property type="molecule type" value="Genomic_DNA"/>
</dbReference>
<comment type="caution">
    <text evidence="6">The sequence shown here is derived from an EMBL/GenBank/DDBJ whole genome shotgun (WGS) entry which is preliminary data.</text>
</comment>
<dbReference type="GO" id="GO:0016579">
    <property type="term" value="P:protein deubiquitination"/>
    <property type="evidence" value="ECO:0007669"/>
    <property type="project" value="TreeGrafter"/>
</dbReference>
<evidence type="ECO:0000256" key="2">
    <source>
        <dbReference type="ARBA" id="ARBA00022670"/>
    </source>
</evidence>
<dbReference type="OrthoDB" id="412286at2759"/>
<feature type="domain" description="PPPDE" evidence="5">
    <location>
        <begin position="39"/>
        <end position="162"/>
    </location>
</feature>
<dbReference type="RefSeq" id="XP_067759222.1">
    <property type="nucleotide sequence ID" value="XM_067902863.1"/>
</dbReference>
<keyword evidence="7" id="KW-1185">Reference proteome</keyword>
<protein>
    <recommendedName>
        <fullName evidence="5">PPPDE domain-containing protein</fullName>
    </recommendedName>
</protein>
<dbReference type="InterPro" id="IPR042266">
    <property type="entry name" value="PPPDE_sf"/>
</dbReference>
<evidence type="ECO:0000256" key="3">
    <source>
        <dbReference type="ARBA" id="ARBA00022801"/>
    </source>
</evidence>